<feature type="transmembrane region" description="Helical" evidence="1">
    <location>
        <begin position="152"/>
        <end position="169"/>
    </location>
</feature>
<feature type="transmembrane region" description="Helical" evidence="1">
    <location>
        <begin position="15"/>
        <end position="39"/>
    </location>
</feature>
<keyword evidence="1" id="KW-0812">Transmembrane</keyword>
<feature type="transmembrane region" description="Helical" evidence="1">
    <location>
        <begin position="78"/>
        <end position="98"/>
    </location>
</feature>
<dbReference type="InterPro" id="IPR036259">
    <property type="entry name" value="MFS_trans_sf"/>
</dbReference>
<dbReference type="AlphaFoldDB" id="A0A641AJA4"/>
<feature type="transmembrane region" description="Helical" evidence="1">
    <location>
        <begin position="365"/>
        <end position="385"/>
    </location>
</feature>
<organism evidence="2 3">
    <name type="scientific">Aeromicrobium fastidiosum</name>
    <dbReference type="NCBI Taxonomy" id="52699"/>
    <lineage>
        <taxon>Bacteria</taxon>
        <taxon>Bacillati</taxon>
        <taxon>Actinomycetota</taxon>
        <taxon>Actinomycetes</taxon>
        <taxon>Propionibacteriales</taxon>
        <taxon>Nocardioidaceae</taxon>
        <taxon>Aeromicrobium</taxon>
    </lineage>
</organism>
<dbReference type="RefSeq" id="WP_129183456.1">
    <property type="nucleotide sequence ID" value="NZ_JAGIOG010000001.1"/>
</dbReference>
<keyword evidence="1" id="KW-0472">Membrane</keyword>
<dbReference type="EMBL" id="SDPP02000003">
    <property type="protein sequence ID" value="KAA1375921.1"/>
    <property type="molecule type" value="Genomic_DNA"/>
</dbReference>
<gene>
    <name evidence="2" type="ORF">ESP62_010660</name>
</gene>
<dbReference type="InterPro" id="IPR011701">
    <property type="entry name" value="MFS"/>
</dbReference>
<evidence type="ECO:0000313" key="2">
    <source>
        <dbReference type="EMBL" id="KAA1375921.1"/>
    </source>
</evidence>
<name>A0A641AJA4_9ACTN</name>
<dbReference type="OrthoDB" id="9180256at2"/>
<sequence>MLKTYANVLSHPGSALFSFTALWSRLPLSMAGLGIVLLINERTGSFTQAGVLSAAYVLSAAAFGPWQGRLADRFGQAPVLWVVGATYALGVAAFLLVVDAGWSAPWPQLCAVLAGLSTPQTGSMVRARWSHAIHDRAELNTAFSIEAVIDEVVFIVGPVLVTFLTFQVADVSGLVFAGAAAMLGSWALALQRGTAPPAGGQRASSGPTINWPGLWPLVAVSVALGVIFGSAEVIIAAFTEEQGRKGAAGIVLAVWAAGSLVAGVAVGALPQAADPLRRVRASILVLGVLFAPMALLSSIPLLAIAMFLGGFMISPTLIALVQLVERTVPPSRLTEALTWTTTGMAVGVAPGAAVVGAVIDGHGASAGFLVPLAAGLMGAIVAWTAPAADTSGGMVTAPPQSH</sequence>
<accession>A0A641AJA4</accession>
<dbReference type="Proteomes" id="UP001515100">
    <property type="component" value="Unassembled WGS sequence"/>
</dbReference>
<dbReference type="SUPFAM" id="SSF103473">
    <property type="entry name" value="MFS general substrate transporter"/>
    <property type="match status" value="1"/>
</dbReference>
<dbReference type="PANTHER" id="PTHR23542:SF1">
    <property type="entry name" value="MAJOR FACILITATOR SUPERFAMILY (MFS) PROFILE DOMAIN-CONTAINING PROTEIN"/>
    <property type="match status" value="1"/>
</dbReference>
<feature type="transmembrane region" description="Helical" evidence="1">
    <location>
        <begin position="281"/>
        <end position="299"/>
    </location>
</feature>
<feature type="transmembrane region" description="Helical" evidence="1">
    <location>
        <begin position="214"/>
        <end position="238"/>
    </location>
</feature>
<dbReference type="Pfam" id="PF07690">
    <property type="entry name" value="MFS_1"/>
    <property type="match status" value="1"/>
</dbReference>
<evidence type="ECO:0000313" key="3">
    <source>
        <dbReference type="Proteomes" id="UP001515100"/>
    </source>
</evidence>
<dbReference type="Gene3D" id="1.20.1250.20">
    <property type="entry name" value="MFS general substrate transporter like domains"/>
    <property type="match status" value="2"/>
</dbReference>
<dbReference type="PANTHER" id="PTHR23542">
    <property type="match status" value="1"/>
</dbReference>
<feature type="transmembrane region" description="Helical" evidence="1">
    <location>
        <begin position="175"/>
        <end position="193"/>
    </location>
</feature>
<keyword evidence="3" id="KW-1185">Reference proteome</keyword>
<proteinExistence type="predicted"/>
<dbReference type="GO" id="GO:0022857">
    <property type="term" value="F:transmembrane transporter activity"/>
    <property type="evidence" value="ECO:0007669"/>
    <property type="project" value="InterPro"/>
</dbReference>
<feature type="transmembrane region" description="Helical" evidence="1">
    <location>
        <begin position="46"/>
        <end position="66"/>
    </location>
</feature>
<feature type="transmembrane region" description="Helical" evidence="1">
    <location>
        <begin position="250"/>
        <end position="269"/>
    </location>
</feature>
<evidence type="ECO:0000256" key="1">
    <source>
        <dbReference type="SAM" id="Phobius"/>
    </source>
</evidence>
<keyword evidence="1" id="KW-1133">Transmembrane helix</keyword>
<comment type="caution">
    <text evidence="2">The sequence shown here is derived from an EMBL/GenBank/DDBJ whole genome shotgun (WGS) entry which is preliminary data.</text>
</comment>
<reference evidence="2" key="1">
    <citation type="submission" date="2019-09" db="EMBL/GenBank/DDBJ databases">
        <authorList>
            <person name="Li J."/>
        </authorList>
    </citation>
    <scope>NUCLEOTIDE SEQUENCE [LARGE SCALE GENOMIC DNA]</scope>
    <source>
        <strain evidence="2">NRBC 14897</strain>
    </source>
</reference>
<feature type="transmembrane region" description="Helical" evidence="1">
    <location>
        <begin position="336"/>
        <end position="359"/>
    </location>
</feature>
<protein>
    <submittedName>
        <fullName evidence="2">MFS transporter</fullName>
    </submittedName>
</protein>